<feature type="transmembrane region" description="Helical" evidence="7">
    <location>
        <begin position="315"/>
        <end position="335"/>
    </location>
</feature>
<evidence type="ECO:0000256" key="1">
    <source>
        <dbReference type="ARBA" id="ARBA00004141"/>
    </source>
</evidence>
<evidence type="ECO:0000256" key="6">
    <source>
        <dbReference type="SAM" id="MobiDB-lite"/>
    </source>
</evidence>
<name>A0A6A6U2Y1_9PEZI</name>
<evidence type="ECO:0000256" key="7">
    <source>
        <dbReference type="SAM" id="Phobius"/>
    </source>
</evidence>
<evidence type="ECO:0000313" key="9">
    <source>
        <dbReference type="EMBL" id="KAF2665777.1"/>
    </source>
</evidence>
<evidence type="ECO:0000256" key="5">
    <source>
        <dbReference type="ARBA" id="ARBA00023136"/>
    </source>
</evidence>
<comment type="similarity">
    <text evidence="2">Belongs to the major facilitator superfamily.</text>
</comment>
<dbReference type="PANTHER" id="PTHR23502">
    <property type="entry name" value="MAJOR FACILITATOR SUPERFAMILY"/>
    <property type="match status" value="1"/>
</dbReference>
<proteinExistence type="inferred from homology"/>
<feature type="transmembrane region" description="Helical" evidence="7">
    <location>
        <begin position="397"/>
        <end position="416"/>
    </location>
</feature>
<feature type="domain" description="Major facilitator superfamily (MFS) profile" evidence="8">
    <location>
        <begin position="86"/>
        <end position="514"/>
    </location>
</feature>
<protein>
    <submittedName>
        <fullName evidence="9">MFS general substrate transporter</fullName>
    </submittedName>
</protein>
<feature type="region of interest" description="Disordered" evidence="6">
    <location>
        <begin position="531"/>
        <end position="552"/>
    </location>
</feature>
<dbReference type="Proteomes" id="UP000799302">
    <property type="component" value="Unassembled WGS sequence"/>
</dbReference>
<keyword evidence="10" id="KW-1185">Reference proteome</keyword>
<feature type="transmembrane region" description="Helical" evidence="7">
    <location>
        <begin position="241"/>
        <end position="269"/>
    </location>
</feature>
<dbReference type="CDD" id="cd17323">
    <property type="entry name" value="MFS_Tpo1_MDR_like"/>
    <property type="match status" value="1"/>
</dbReference>
<evidence type="ECO:0000256" key="2">
    <source>
        <dbReference type="ARBA" id="ARBA00008335"/>
    </source>
</evidence>
<dbReference type="InterPro" id="IPR011701">
    <property type="entry name" value="MFS"/>
</dbReference>
<dbReference type="PANTHER" id="PTHR23502:SF74">
    <property type="entry name" value="MAJOR FACILITATOR SUPERFAMILY (MFS) PROFILE DOMAIN-CONTAINING PROTEIN"/>
    <property type="match status" value="1"/>
</dbReference>
<gene>
    <name evidence="9" type="ORF">BT63DRAFT_75312</name>
</gene>
<feature type="transmembrane region" description="Helical" evidence="7">
    <location>
        <begin position="212"/>
        <end position="235"/>
    </location>
</feature>
<dbReference type="Pfam" id="PF07690">
    <property type="entry name" value="MFS_1"/>
    <property type="match status" value="1"/>
</dbReference>
<dbReference type="Gene3D" id="1.20.1250.20">
    <property type="entry name" value="MFS general substrate transporter like domains"/>
    <property type="match status" value="1"/>
</dbReference>
<feature type="transmembrane region" description="Helical" evidence="7">
    <location>
        <begin position="422"/>
        <end position="443"/>
    </location>
</feature>
<accession>A0A6A6U2Y1</accession>
<dbReference type="InterPro" id="IPR020846">
    <property type="entry name" value="MFS_dom"/>
</dbReference>
<keyword evidence="4 7" id="KW-1133">Transmembrane helix</keyword>
<feature type="transmembrane region" description="Helical" evidence="7">
    <location>
        <begin position="178"/>
        <end position="200"/>
    </location>
</feature>
<dbReference type="EMBL" id="MU004240">
    <property type="protein sequence ID" value="KAF2665777.1"/>
    <property type="molecule type" value="Genomic_DNA"/>
</dbReference>
<feature type="transmembrane region" description="Helical" evidence="7">
    <location>
        <begin position="123"/>
        <end position="141"/>
    </location>
</feature>
<dbReference type="FunFam" id="1.20.1250.20:FF:000082">
    <property type="entry name" value="MFS multidrug transporter, putative"/>
    <property type="match status" value="1"/>
</dbReference>
<feature type="region of interest" description="Disordered" evidence="6">
    <location>
        <begin position="1"/>
        <end position="51"/>
    </location>
</feature>
<comment type="subcellular location">
    <subcellularLocation>
        <location evidence="1">Membrane</location>
        <topology evidence="1">Multi-pass membrane protein</topology>
    </subcellularLocation>
</comment>
<evidence type="ECO:0000256" key="4">
    <source>
        <dbReference type="ARBA" id="ARBA00022989"/>
    </source>
</evidence>
<dbReference type="GO" id="GO:0005886">
    <property type="term" value="C:plasma membrane"/>
    <property type="evidence" value="ECO:0007669"/>
    <property type="project" value="TreeGrafter"/>
</dbReference>
<dbReference type="InterPro" id="IPR036259">
    <property type="entry name" value="MFS_trans_sf"/>
</dbReference>
<sequence length="552" mass="61460">MDSVNASVYESPERPRSLESINRPMMEESELPEKGILSDRDDSCPSSPSSIVPNLTRLDSEAHVVAFTADDKDHPFNWPVWKKLYVMNVIIVTVMNSTMGSSLASNIGTYIAKEWNITNENLLILPTSMYLVGYVLGPLLWGPLSETYGRKPITLGAFWMFLLFMMASALAPNFAALVIFRLLCGIGAACAITVSGGICADLFQGHQARGRAMAFFMGVTTFGPTIGPVVSGYISPISWRWSFWVGLIFAGVTAALLFTISESYVPIILKQRAKRLRKETGNPAWRAPMELEEQNISHIITVVLTRPVRMFCTEAIIFFSCIYLSFAYAIFYMFFQAFPIIYQGVYGFNAGEEGLAFLPIGIGACLACVIYIIYDGILRRAQAQNKAWVRKEESRRLPLACFGGPFIVVAAFWIGWTARADIHWICPVIAGIPFGIGFLLLFMSLLNYIVDAYKLFAASAMAAAGTCRSIWGCVLPFAAKSLYDTLGIAWACSLIGFLALLLAFIPFVFYWKGESLRARSKFCQYLVNKEREEEEKQRGKAERRALREAQTA</sequence>
<evidence type="ECO:0000313" key="10">
    <source>
        <dbReference type="Proteomes" id="UP000799302"/>
    </source>
</evidence>
<keyword evidence="5 7" id="KW-0472">Membrane</keyword>
<evidence type="ECO:0000259" key="8">
    <source>
        <dbReference type="PROSITE" id="PS50850"/>
    </source>
</evidence>
<feature type="transmembrane region" description="Helical" evidence="7">
    <location>
        <begin position="84"/>
        <end position="103"/>
    </location>
</feature>
<dbReference type="SUPFAM" id="SSF103473">
    <property type="entry name" value="MFS general substrate transporter"/>
    <property type="match status" value="1"/>
</dbReference>
<keyword evidence="3 7" id="KW-0812">Transmembrane</keyword>
<feature type="compositionally biased region" description="Basic and acidic residues" evidence="6">
    <location>
        <begin position="31"/>
        <end position="43"/>
    </location>
</feature>
<dbReference type="GO" id="GO:0022857">
    <property type="term" value="F:transmembrane transporter activity"/>
    <property type="evidence" value="ECO:0007669"/>
    <property type="project" value="InterPro"/>
</dbReference>
<dbReference type="AlphaFoldDB" id="A0A6A6U2Y1"/>
<feature type="transmembrane region" description="Helical" evidence="7">
    <location>
        <begin position="355"/>
        <end position="377"/>
    </location>
</feature>
<reference evidence="9" key="1">
    <citation type="journal article" date="2020" name="Stud. Mycol.">
        <title>101 Dothideomycetes genomes: a test case for predicting lifestyles and emergence of pathogens.</title>
        <authorList>
            <person name="Haridas S."/>
            <person name="Albert R."/>
            <person name="Binder M."/>
            <person name="Bloem J."/>
            <person name="Labutti K."/>
            <person name="Salamov A."/>
            <person name="Andreopoulos B."/>
            <person name="Baker S."/>
            <person name="Barry K."/>
            <person name="Bills G."/>
            <person name="Bluhm B."/>
            <person name="Cannon C."/>
            <person name="Castanera R."/>
            <person name="Culley D."/>
            <person name="Daum C."/>
            <person name="Ezra D."/>
            <person name="Gonzalez J."/>
            <person name="Henrissat B."/>
            <person name="Kuo A."/>
            <person name="Liang C."/>
            <person name="Lipzen A."/>
            <person name="Lutzoni F."/>
            <person name="Magnuson J."/>
            <person name="Mondo S."/>
            <person name="Nolan M."/>
            <person name="Ohm R."/>
            <person name="Pangilinan J."/>
            <person name="Park H.-J."/>
            <person name="Ramirez L."/>
            <person name="Alfaro M."/>
            <person name="Sun H."/>
            <person name="Tritt A."/>
            <person name="Yoshinaga Y."/>
            <person name="Zwiers L.-H."/>
            <person name="Turgeon B."/>
            <person name="Goodwin S."/>
            <person name="Spatafora J."/>
            <person name="Crous P."/>
            <person name="Grigoriev I."/>
        </authorList>
    </citation>
    <scope>NUCLEOTIDE SEQUENCE</scope>
    <source>
        <strain evidence="9">CBS 115976</strain>
    </source>
</reference>
<organism evidence="9 10">
    <name type="scientific">Microthyrium microscopicum</name>
    <dbReference type="NCBI Taxonomy" id="703497"/>
    <lineage>
        <taxon>Eukaryota</taxon>
        <taxon>Fungi</taxon>
        <taxon>Dikarya</taxon>
        <taxon>Ascomycota</taxon>
        <taxon>Pezizomycotina</taxon>
        <taxon>Dothideomycetes</taxon>
        <taxon>Dothideomycetes incertae sedis</taxon>
        <taxon>Microthyriales</taxon>
        <taxon>Microthyriaceae</taxon>
        <taxon>Microthyrium</taxon>
    </lineage>
</organism>
<dbReference type="PROSITE" id="PS50850">
    <property type="entry name" value="MFS"/>
    <property type="match status" value="1"/>
</dbReference>
<evidence type="ECO:0000256" key="3">
    <source>
        <dbReference type="ARBA" id="ARBA00022692"/>
    </source>
</evidence>
<feature type="transmembrane region" description="Helical" evidence="7">
    <location>
        <begin position="485"/>
        <end position="511"/>
    </location>
</feature>
<feature type="transmembrane region" description="Helical" evidence="7">
    <location>
        <begin position="455"/>
        <end position="479"/>
    </location>
</feature>
<dbReference type="OrthoDB" id="5141738at2759"/>
<feature type="transmembrane region" description="Helical" evidence="7">
    <location>
        <begin position="153"/>
        <end position="172"/>
    </location>
</feature>